<accession>A0A645F8Z4</accession>
<proteinExistence type="predicted"/>
<protein>
    <submittedName>
        <fullName evidence="1">Uncharacterized protein</fullName>
    </submittedName>
</protein>
<dbReference type="EMBL" id="VSSQ01055030">
    <property type="protein sequence ID" value="MPN08933.1"/>
    <property type="molecule type" value="Genomic_DNA"/>
</dbReference>
<reference evidence="1" key="1">
    <citation type="submission" date="2019-08" db="EMBL/GenBank/DDBJ databases">
        <authorList>
            <person name="Kucharzyk K."/>
            <person name="Murdoch R.W."/>
            <person name="Higgins S."/>
            <person name="Loffler F."/>
        </authorList>
    </citation>
    <scope>NUCLEOTIDE SEQUENCE</scope>
</reference>
<sequence>MHHGDLHAALHEAVGRFQSQQATADHHRMPECLGRFDHGLGVGNVTVGQHTLQVLAGDGQDEGLGARRHDQPVVLGAGGLAQGIDRMYRAPGPVHGRHGIAGVQQDMVILVPGPVVEHDIAERLLAGEHGRQQNAVVVGMRLGAEDRDVVQIGSNGQQLFQRTHACHSVTNHDQFGFFHLSPRGLAKKASRAEPLRLAATPPKKRLCPETARQQKKTSACFMTCMSM</sequence>
<organism evidence="1">
    <name type="scientific">bioreactor metagenome</name>
    <dbReference type="NCBI Taxonomy" id="1076179"/>
    <lineage>
        <taxon>unclassified sequences</taxon>
        <taxon>metagenomes</taxon>
        <taxon>ecological metagenomes</taxon>
    </lineage>
</organism>
<dbReference type="AlphaFoldDB" id="A0A645F8Z4"/>
<comment type="caution">
    <text evidence="1">The sequence shown here is derived from an EMBL/GenBank/DDBJ whole genome shotgun (WGS) entry which is preliminary data.</text>
</comment>
<name>A0A645F8Z4_9ZZZZ</name>
<gene>
    <name evidence="1" type="ORF">SDC9_156221</name>
</gene>
<evidence type="ECO:0000313" key="1">
    <source>
        <dbReference type="EMBL" id="MPN08933.1"/>
    </source>
</evidence>